<dbReference type="GO" id="GO:0000987">
    <property type="term" value="F:cis-regulatory region sequence-specific DNA binding"/>
    <property type="evidence" value="ECO:0007669"/>
    <property type="project" value="TreeGrafter"/>
</dbReference>
<accession>A0AAV9D500</accession>
<reference evidence="1" key="1">
    <citation type="journal article" date="2023" name="Nat. Commun.">
        <title>Diploid and tetraploid genomes of Acorus and the evolution of monocots.</title>
        <authorList>
            <person name="Ma L."/>
            <person name="Liu K.W."/>
            <person name="Li Z."/>
            <person name="Hsiao Y.Y."/>
            <person name="Qi Y."/>
            <person name="Fu T."/>
            <person name="Tang G.D."/>
            <person name="Zhang D."/>
            <person name="Sun W.H."/>
            <person name="Liu D.K."/>
            <person name="Li Y."/>
            <person name="Chen G.Z."/>
            <person name="Liu X.D."/>
            <person name="Liao X.Y."/>
            <person name="Jiang Y.T."/>
            <person name="Yu X."/>
            <person name="Hao Y."/>
            <person name="Huang J."/>
            <person name="Zhao X.W."/>
            <person name="Ke S."/>
            <person name="Chen Y.Y."/>
            <person name="Wu W.L."/>
            <person name="Hsu J.L."/>
            <person name="Lin Y.F."/>
            <person name="Huang M.D."/>
            <person name="Li C.Y."/>
            <person name="Huang L."/>
            <person name="Wang Z.W."/>
            <person name="Zhao X."/>
            <person name="Zhong W.Y."/>
            <person name="Peng D.H."/>
            <person name="Ahmad S."/>
            <person name="Lan S."/>
            <person name="Zhang J.S."/>
            <person name="Tsai W.C."/>
            <person name="Van de Peer Y."/>
            <person name="Liu Z.J."/>
        </authorList>
    </citation>
    <scope>NUCLEOTIDE SEQUENCE</scope>
    <source>
        <strain evidence="1">CP</strain>
    </source>
</reference>
<evidence type="ECO:0000313" key="2">
    <source>
        <dbReference type="Proteomes" id="UP001180020"/>
    </source>
</evidence>
<organism evidence="1 2">
    <name type="scientific">Acorus calamus</name>
    <name type="common">Sweet flag</name>
    <dbReference type="NCBI Taxonomy" id="4465"/>
    <lineage>
        <taxon>Eukaryota</taxon>
        <taxon>Viridiplantae</taxon>
        <taxon>Streptophyta</taxon>
        <taxon>Embryophyta</taxon>
        <taxon>Tracheophyta</taxon>
        <taxon>Spermatophyta</taxon>
        <taxon>Magnoliopsida</taxon>
        <taxon>Liliopsida</taxon>
        <taxon>Acoraceae</taxon>
        <taxon>Acorus</taxon>
    </lineage>
</organism>
<dbReference type="Gene3D" id="2.60.120.650">
    <property type="entry name" value="Cupin"/>
    <property type="match status" value="1"/>
</dbReference>
<dbReference type="SUPFAM" id="SSF51197">
    <property type="entry name" value="Clavaminate synthase-like"/>
    <property type="match status" value="1"/>
</dbReference>
<dbReference type="InterPro" id="IPR050910">
    <property type="entry name" value="JMJD6_ArgDemeth/LysHydrox"/>
</dbReference>
<protein>
    <submittedName>
        <fullName evidence="1">F-box protein</fullName>
    </submittedName>
</protein>
<keyword evidence="2" id="KW-1185">Reference proteome</keyword>
<reference evidence="1" key="2">
    <citation type="submission" date="2023-06" db="EMBL/GenBank/DDBJ databases">
        <authorList>
            <person name="Ma L."/>
            <person name="Liu K.-W."/>
            <person name="Li Z."/>
            <person name="Hsiao Y.-Y."/>
            <person name="Qi Y."/>
            <person name="Fu T."/>
            <person name="Tang G."/>
            <person name="Zhang D."/>
            <person name="Sun W.-H."/>
            <person name="Liu D.-K."/>
            <person name="Li Y."/>
            <person name="Chen G.-Z."/>
            <person name="Liu X.-D."/>
            <person name="Liao X.-Y."/>
            <person name="Jiang Y.-T."/>
            <person name="Yu X."/>
            <person name="Hao Y."/>
            <person name="Huang J."/>
            <person name="Zhao X.-W."/>
            <person name="Ke S."/>
            <person name="Chen Y.-Y."/>
            <person name="Wu W.-L."/>
            <person name="Hsu J.-L."/>
            <person name="Lin Y.-F."/>
            <person name="Huang M.-D."/>
            <person name="Li C.-Y."/>
            <person name="Huang L."/>
            <person name="Wang Z.-W."/>
            <person name="Zhao X."/>
            <person name="Zhong W.-Y."/>
            <person name="Peng D.-H."/>
            <person name="Ahmad S."/>
            <person name="Lan S."/>
            <person name="Zhang J.-S."/>
            <person name="Tsai W.-C."/>
            <person name="Van De Peer Y."/>
            <person name="Liu Z.-J."/>
        </authorList>
    </citation>
    <scope>NUCLEOTIDE SEQUENCE</scope>
    <source>
        <strain evidence="1">CP</strain>
        <tissue evidence="1">Leaves</tissue>
    </source>
</reference>
<dbReference type="PANTHER" id="PTHR12480">
    <property type="entry name" value="ARGININE DEMETHYLASE AND LYSYL-HYDROXYLASE JMJD"/>
    <property type="match status" value="1"/>
</dbReference>
<comment type="caution">
    <text evidence="1">The sequence shown here is derived from an EMBL/GenBank/DDBJ whole genome shotgun (WGS) entry which is preliminary data.</text>
</comment>
<name>A0AAV9D500_ACOCL</name>
<gene>
    <name evidence="1" type="ORF">QJS10_CPB15g02202</name>
</gene>
<proteinExistence type="predicted"/>
<dbReference type="GO" id="GO:0005634">
    <property type="term" value="C:nucleus"/>
    <property type="evidence" value="ECO:0007669"/>
    <property type="project" value="TreeGrafter"/>
</dbReference>
<dbReference type="Proteomes" id="UP001180020">
    <property type="component" value="Unassembled WGS sequence"/>
</dbReference>
<sequence length="81" mass="9656">MIGDFYLDYLFQSWLCMSLEMKQEWLETEDNIQRWGKISVEEFVGDFEELNRLVLLLGCLEDWPALEKWDREYLIGGSGDV</sequence>
<dbReference type="PANTHER" id="PTHR12480:SF21">
    <property type="entry name" value="JMJC DOMAIN-CONTAINING PROTEIN 8"/>
    <property type="match status" value="1"/>
</dbReference>
<dbReference type="AlphaFoldDB" id="A0AAV9D500"/>
<dbReference type="EMBL" id="JAUJYO010000015">
    <property type="protein sequence ID" value="KAK1296631.1"/>
    <property type="molecule type" value="Genomic_DNA"/>
</dbReference>
<evidence type="ECO:0000313" key="1">
    <source>
        <dbReference type="EMBL" id="KAK1296631.1"/>
    </source>
</evidence>